<feature type="compositionally biased region" description="Acidic residues" evidence="1">
    <location>
        <begin position="1"/>
        <end position="48"/>
    </location>
</feature>
<dbReference type="Proteomes" id="UP000284842">
    <property type="component" value="Unassembled WGS sequence"/>
</dbReference>
<gene>
    <name evidence="2" type="ORF">CVT24_006600</name>
</gene>
<dbReference type="AlphaFoldDB" id="A0A409X949"/>
<reference evidence="2 3" key="1">
    <citation type="journal article" date="2018" name="Evol. Lett.">
        <title>Horizontal gene cluster transfer increased hallucinogenic mushroom diversity.</title>
        <authorList>
            <person name="Reynolds H.T."/>
            <person name="Vijayakumar V."/>
            <person name="Gluck-Thaler E."/>
            <person name="Korotkin H.B."/>
            <person name="Matheny P.B."/>
            <person name="Slot J.C."/>
        </authorList>
    </citation>
    <scope>NUCLEOTIDE SEQUENCE [LARGE SCALE GENOMIC DNA]</scope>
    <source>
        <strain evidence="2 3">2629</strain>
    </source>
</reference>
<comment type="caution">
    <text evidence="2">The sequence shown here is derived from an EMBL/GenBank/DDBJ whole genome shotgun (WGS) entry which is preliminary data.</text>
</comment>
<dbReference type="InParanoid" id="A0A409X949"/>
<evidence type="ECO:0000313" key="2">
    <source>
        <dbReference type="EMBL" id="PPQ87275.1"/>
    </source>
</evidence>
<dbReference type="EMBL" id="NHTK01004306">
    <property type="protein sequence ID" value="PPQ87275.1"/>
    <property type="molecule type" value="Genomic_DNA"/>
</dbReference>
<feature type="non-terminal residue" evidence="2">
    <location>
        <position position="1"/>
    </location>
</feature>
<feature type="compositionally biased region" description="Low complexity" evidence="1">
    <location>
        <begin position="64"/>
        <end position="80"/>
    </location>
</feature>
<accession>A0A409X949</accession>
<organism evidence="2 3">
    <name type="scientific">Panaeolus cyanescens</name>
    <dbReference type="NCBI Taxonomy" id="181874"/>
    <lineage>
        <taxon>Eukaryota</taxon>
        <taxon>Fungi</taxon>
        <taxon>Dikarya</taxon>
        <taxon>Basidiomycota</taxon>
        <taxon>Agaricomycotina</taxon>
        <taxon>Agaricomycetes</taxon>
        <taxon>Agaricomycetidae</taxon>
        <taxon>Agaricales</taxon>
        <taxon>Agaricineae</taxon>
        <taxon>Galeropsidaceae</taxon>
        <taxon>Panaeolus</taxon>
    </lineage>
</organism>
<evidence type="ECO:0000313" key="3">
    <source>
        <dbReference type="Proteomes" id="UP000284842"/>
    </source>
</evidence>
<evidence type="ECO:0000256" key="1">
    <source>
        <dbReference type="SAM" id="MobiDB-lite"/>
    </source>
</evidence>
<proteinExistence type="predicted"/>
<protein>
    <submittedName>
        <fullName evidence="2">Uncharacterized protein</fullName>
    </submittedName>
</protein>
<keyword evidence="3" id="KW-1185">Reference proteome</keyword>
<feature type="region of interest" description="Disordered" evidence="1">
    <location>
        <begin position="1"/>
        <end position="88"/>
    </location>
</feature>
<dbReference type="OrthoDB" id="3232670at2759"/>
<sequence>GVNGDVDDGSFLDVDDDDEDEEEEDLTVDADADADADVDDDVDDDVEGSMESSVLIVHPHSNSHHNSNSNSHHNSNSNSNTGSKRNKNKKRISELVFMPASPASVDTFTPTQTHTQMKTKGHASFINTAASNPSFTPASSPVGRFGYTRPFAYDEDGATAMSTGVGLGGGVGGLAGGVSMHMGVGGGGVGERKSNVLLGQGWIGEWNEPDIHEVIQKLRALRA</sequence>
<name>A0A409X949_9AGAR</name>